<evidence type="ECO:0000313" key="1">
    <source>
        <dbReference type="EMBL" id="GAA3121931.1"/>
    </source>
</evidence>
<accession>A0ABP6MPX8</accession>
<dbReference type="RefSeq" id="WP_344524074.1">
    <property type="nucleotide sequence ID" value="NZ_BAAAUG010000091.1"/>
</dbReference>
<sequence length="83" mass="8711">MGRKSWRWPSGGLLAWLVPDPTALGAAAWVWGAYIGGAPVTVGEPELCGPSAGHPECLAADVPPSAVERDLWERMGVLSTRGD</sequence>
<protein>
    <recommendedName>
        <fullName evidence="3">Secreted protein</fullName>
    </recommendedName>
</protein>
<keyword evidence="2" id="KW-1185">Reference proteome</keyword>
<evidence type="ECO:0008006" key="3">
    <source>
        <dbReference type="Google" id="ProtNLM"/>
    </source>
</evidence>
<name>A0ABP6MPX8_9ACTN</name>
<dbReference type="Pfam" id="PF19534">
    <property type="entry name" value="DUF6059"/>
    <property type="match status" value="1"/>
</dbReference>
<gene>
    <name evidence="1" type="ORF">GCM10010449_49730</name>
</gene>
<reference evidence="2" key="1">
    <citation type="journal article" date="2019" name="Int. J. Syst. Evol. Microbiol.">
        <title>The Global Catalogue of Microorganisms (GCM) 10K type strain sequencing project: providing services to taxonomists for standard genome sequencing and annotation.</title>
        <authorList>
            <consortium name="The Broad Institute Genomics Platform"/>
            <consortium name="The Broad Institute Genome Sequencing Center for Infectious Disease"/>
            <person name="Wu L."/>
            <person name="Ma J."/>
        </authorList>
    </citation>
    <scope>NUCLEOTIDE SEQUENCE [LARGE SCALE GENOMIC DNA]</scope>
    <source>
        <strain evidence="2">JCM 9092</strain>
    </source>
</reference>
<comment type="caution">
    <text evidence="1">The sequence shown here is derived from an EMBL/GenBank/DDBJ whole genome shotgun (WGS) entry which is preliminary data.</text>
</comment>
<proteinExistence type="predicted"/>
<organism evidence="1 2">
    <name type="scientific">Streptomyces rectiviolaceus</name>
    <dbReference type="NCBI Taxonomy" id="332591"/>
    <lineage>
        <taxon>Bacteria</taxon>
        <taxon>Bacillati</taxon>
        <taxon>Actinomycetota</taxon>
        <taxon>Actinomycetes</taxon>
        <taxon>Kitasatosporales</taxon>
        <taxon>Streptomycetaceae</taxon>
        <taxon>Streptomyces</taxon>
    </lineage>
</organism>
<dbReference type="EMBL" id="BAAAUG010000091">
    <property type="protein sequence ID" value="GAA3121931.1"/>
    <property type="molecule type" value="Genomic_DNA"/>
</dbReference>
<dbReference type="Proteomes" id="UP001501637">
    <property type="component" value="Unassembled WGS sequence"/>
</dbReference>
<evidence type="ECO:0000313" key="2">
    <source>
        <dbReference type="Proteomes" id="UP001501637"/>
    </source>
</evidence>
<dbReference type="InterPro" id="IPR045701">
    <property type="entry name" value="DUF6059"/>
</dbReference>